<evidence type="ECO:0000313" key="2">
    <source>
        <dbReference type="EMBL" id="GHH72388.1"/>
    </source>
</evidence>
<dbReference type="AlphaFoldDB" id="A0A919KTY6"/>
<comment type="caution">
    <text evidence="2">The sequence shown here is derived from an EMBL/GenBank/DDBJ whole genome shotgun (WGS) entry which is preliminary data.</text>
</comment>
<evidence type="ECO:0000256" key="1">
    <source>
        <dbReference type="SAM" id="Phobius"/>
    </source>
</evidence>
<organism evidence="2 3">
    <name type="scientific">Promicromonospora soli</name>
    <dbReference type="NCBI Taxonomy" id="2035533"/>
    <lineage>
        <taxon>Bacteria</taxon>
        <taxon>Bacillati</taxon>
        <taxon>Actinomycetota</taxon>
        <taxon>Actinomycetes</taxon>
        <taxon>Micrococcales</taxon>
        <taxon>Promicromonosporaceae</taxon>
        <taxon>Promicromonospora</taxon>
    </lineage>
</organism>
<accession>A0A919KTY6</accession>
<feature type="transmembrane region" description="Helical" evidence="1">
    <location>
        <begin position="6"/>
        <end position="26"/>
    </location>
</feature>
<proteinExistence type="predicted"/>
<protein>
    <recommendedName>
        <fullName evidence="4">DUF2550 family protein</fullName>
    </recommendedName>
</protein>
<name>A0A919KTY6_9MICO</name>
<keyword evidence="1" id="KW-0812">Transmembrane</keyword>
<dbReference type="EMBL" id="BNAS01000003">
    <property type="protein sequence ID" value="GHH72388.1"/>
    <property type="molecule type" value="Genomic_DNA"/>
</dbReference>
<keyword evidence="3" id="KW-1185">Reference proteome</keyword>
<evidence type="ECO:0000313" key="3">
    <source>
        <dbReference type="Proteomes" id="UP000627369"/>
    </source>
</evidence>
<reference evidence="2" key="2">
    <citation type="submission" date="2020-09" db="EMBL/GenBank/DDBJ databases">
        <authorList>
            <person name="Sun Q."/>
            <person name="Zhou Y."/>
        </authorList>
    </citation>
    <scope>NUCLEOTIDE SEQUENCE</scope>
    <source>
        <strain evidence="2">CGMCC 4.7398</strain>
    </source>
</reference>
<gene>
    <name evidence="2" type="ORF">GCM10017772_21820</name>
</gene>
<reference evidence="2" key="1">
    <citation type="journal article" date="2014" name="Int. J. Syst. Evol. Microbiol.">
        <title>Complete genome sequence of Corynebacterium casei LMG S-19264T (=DSM 44701T), isolated from a smear-ripened cheese.</title>
        <authorList>
            <consortium name="US DOE Joint Genome Institute (JGI-PGF)"/>
            <person name="Walter F."/>
            <person name="Albersmeier A."/>
            <person name="Kalinowski J."/>
            <person name="Ruckert C."/>
        </authorList>
    </citation>
    <scope>NUCLEOTIDE SEQUENCE</scope>
    <source>
        <strain evidence="2">CGMCC 4.7398</strain>
    </source>
</reference>
<keyword evidence="1" id="KW-1133">Transmembrane helix</keyword>
<sequence>MSDDLIGILIIVLGIGFAGVVAQWIFRRSASKRSGSGVVQMMVWARTGRVPGLARQKKWVKAKVSVDESGRLVWVKPAGDPLAVTLRSRESRPRNKSDLWFLDPGTPVWEAVTADGQELGIVIPQPREHSIVEQLPVAEQSTTLS</sequence>
<evidence type="ECO:0008006" key="4">
    <source>
        <dbReference type="Google" id="ProtNLM"/>
    </source>
</evidence>
<dbReference type="RefSeq" id="WP_189669322.1">
    <property type="nucleotide sequence ID" value="NZ_BNAS01000003.1"/>
</dbReference>
<keyword evidence="1" id="KW-0472">Membrane</keyword>
<dbReference type="Proteomes" id="UP000627369">
    <property type="component" value="Unassembled WGS sequence"/>
</dbReference>